<dbReference type="CDD" id="cd04301">
    <property type="entry name" value="NAT_SF"/>
    <property type="match status" value="1"/>
</dbReference>
<evidence type="ECO:0000256" key="5">
    <source>
        <dbReference type="ARBA" id="ARBA00039114"/>
    </source>
</evidence>
<dbReference type="PROSITE" id="PS51186">
    <property type="entry name" value="GNAT"/>
    <property type="match status" value="1"/>
</dbReference>
<dbReference type="PANTHER" id="PTHR20905:SF1">
    <property type="entry name" value="AT07410P-RELATED"/>
    <property type="match status" value="1"/>
</dbReference>
<comment type="catalytic activity">
    <reaction evidence="8">
        <text>serotonin + (5Z,8Z,11Z,14Z)-eicosatetraenoyl-CoA = N-[(5Z,8Z,11Z,14Z)-eicosatetraenoyl]-serotonin + CoA + H(+)</text>
        <dbReference type="Rhea" id="RHEA:51396"/>
        <dbReference type="ChEBI" id="CHEBI:15378"/>
        <dbReference type="ChEBI" id="CHEBI:57287"/>
        <dbReference type="ChEBI" id="CHEBI:57368"/>
        <dbReference type="ChEBI" id="CHEBI:132255"/>
        <dbReference type="ChEBI" id="CHEBI:350546"/>
    </reaction>
    <physiologicalReaction direction="left-to-right" evidence="8">
        <dbReference type="Rhea" id="RHEA:51397"/>
    </physiologicalReaction>
</comment>
<dbReference type="EMBL" id="GFDG01001159">
    <property type="protein sequence ID" value="JAV17640.1"/>
    <property type="molecule type" value="Transcribed_RNA"/>
</dbReference>
<dbReference type="PANTHER" id="PTHR20905">
    <property type="entry name" value="N-ACETYLTRANSFERASE-RELATED"/>
    <property type="match status" value="1"/>
</dbReference>
<comment type="catalytic activity">
    <reaction evidence="10">
        <text>serotonin + (9Z)-octadecenoyl-CoA = N-(9Z-octadecenoyl)-serotonin + CoA + H(+)</text>
        <dbReference type="Rhea" id="RHEA:51392"/>
        <dbReference type="ChEBI" id="CHEBI:15378"/>
        <dbReference type="ChEBI" id="CHEBI:57287"/>
        <dbReference type="ChEBI" id="CHEBI:57387"/>
        <dbReference type="ChEBI" id="CHEBI:134064"/>
        <dbReference type="ChEBI" id="CHEBI:350546"/>
    </reaction>
    <physiologicalReaction direction="left-to-right" evidence="10">
        <dbReference type="Rhea" id="RHEA:51393"/>
    </physiologicalReaction>
</comment>
<comment type="catalytic activity">
    <reaction evidence="6">
        <text>dopamine + (9Z)-octadecenoyl-CoA = N-(9Z-octadecanoyl)-dopamine + CoA + H(+)</text>
        <dbReference type="Rhea" id="RHEA:51380"/>
        <dbReference type="ChEBI" id="CHEBI:15378"/>
        <dbReference type="ChEBI" id="CHEBI:31883"/>
        <dbReference type="ChEBI" id="CHEBI:57287"/>
        <dbReference type="ChEBI" id="CHEBI:57387"/>
        <dbReference type="ChEBI" id="CHEBI:59905"/>
    </reaction>
    <physiologicalReaction direction="left-to-right" evidence="6">
        <dbReference type="Rhea" id="RHEA:51381"/>
    </physiologicalReaction>
</comment>
<evidence type="ECO:0000256" key="1">
    <source>
        <dbReference type="ARBA" id="ARBA00022679"/>
    </source>
</evidence>
<evidence type="ECO:0000256" key="4">
    <source>
        <dbReference type="ARBA" id="ARBA00038182"/>
    </source>
</evidence>
<evidence type="ECO:0000256" key="12">
    <source>
        <dbReference type="ARBA" id="ARBA00052335"/>
    </source>
</evidence>
<dbReference type="GO" id="GO:0004059">
    <property type="term" value="F:aralkylamine N-acetyltransferase activity"/>
    <property type="evidence" value="ECO:0007669"/>
    <property type="project" value="UniProtKB-EC"/>
</dbReference>
<comment type="pathway">
    <text evidence="3">Aromatic compound metabolism; melatonin biosynthesis; melatonin from serotonin: step 1/2.</text>
</comment>
<dbReference type="InterPro" id="IPR000182">
    <property type="entry name" value="GNAT_dom"/>
</dbReference>
<evidence type="ECO:0000256" key="11">
    <source>
        <dbReference type="ARBA" id="ARBA00052178"/>
    </source>
</evidence>
<evidence type="ECO:0000256" key="2">
    <source>
        <dbReference type="ARBA" id="ARBA00023315"/>
    </source>
</evidence>
<dbReference type="AlphaFoldDB" id="A0A1L8EFZ2"/>
<accession>A0A1L8EFZ2</accession>
<dbReference type="EC" id="2.3.1.87" evidence="5"/>
<evidence type="ECO:0000256" key="13">
    <source>
        <dbReference type="ARBA" id="ARBA00052491"/>
    </source>
</evidence>
<comment type="catalytic activity">
    <reaction evidence="13">
        <text>serotonin + acetyl-CoA = N-acetylserotonin + CoA + H(+)</text>
        <dbReference type="Rhea" id="RHEA:25217"/>
        <dbReference type="ChEBI" id="CHEBI:15378"/>
        <dbReference type="ChEBI" id="CHEBI:17697"/>
        <dbReference type="ChEBI" id="CHEBI:57287"/>
        <dbReference type="ChEBI" id="CHEBI:57288"/>
        <dbReference type="ChEBI" id="CHEBI:350546"/>
        <dbReference type="EC" id="2.3.1.87"/>
    </reaction>
    <physiologicalReaction direction="left-to-right" evidence="13">
        <dbReference type="Rhea" id="RHEA:25218"/>
    </physiologicalReaction>
</comment>
<name>A0A1L8EFZ2_HAEIR</name>
<dbReference type="InterPro" id="IPR016181">
    <property type="entry name" value="Acyl_CoA_acyltransferase"/>
</dbReference>
<comment type="catalytic activity">
    <reaction evidence="12">
        <text>dopamine + hexadecanoyl-CoA = N-hexadecanoyl-dopamine + CoA + H(+)</text>
        <dbReference type="Rhea" id="RHEA:51376"/>
        <dbReference type="ChEBI" id="CHEBI:15378"/>
        <dbReference type="ChEBI" id="CHEBI:57287"/>
        <dbReference type="ChEBI" id="CHEBI:57379"/>
        <dbReference type="ChEBI" id="CHEBI:59905"/>
        <dbReference type="ChEBI" id="CHEBI:134058"/>
    </reaction>
    <physiologicalReaction direction="left-to-right" evidence="12">
        <dbReference type="Rhea" id="RHEA:51377"/>
    </physiologicalReaction>
</comment>
<feature type="domain" description="N-acetyltransferase" evidence="14">
    <location>
        <begin position="14"/>
        <end position="209"/>
    </location>
</feature>
<organism evidence="15">
    <name type="scientific">Haematobia irritans</name>
    <name type="common">Horn fly</name>
    <name type="synonym">Conops irritans</name>
    <dbReference type="NCBI Taxonomy" id="7368"/>
    <lineage>
        <taxon>Eukaryota</taxon>
        <taxon>Metazoa</taxon>
        <taxon>Ecdysozoa</taxon>
        <taxon>Arthropoda</taxon>
        <taxon>Hexapoda</taxon>
        <taxon>Insecta</taxon>
        <taxon>Pterygota</taxon>
        <taxon>Neoptera</taxon>
        <taxon>Endopterygota</taxon>
        <taxon>Diptera</taxon>
        <taxon>Brachycera</taxon>
        <taxon>Muscomorpha</taxon>
        <taxon>Muscoidea</taxon>
        <taxon>Muscidae</taxon>
        <taxon>Haematobia</taxon>
    </lineage>
</organism>
<evidence type="ECO:0000256" key="9">
    <source>
        <dbReference type="ARBA" id="ARBA00051711"/>
    </source>
</evidence>
<reference evidence="15" key="1">
    <citation type="submission" date="2017-01" db="EMBL/GenBank/DDBJ databases">
        <title>An insight into the sialome and mialome of the horn fly, Haematobia irritans.</title>
        <authorList>
            <person name="Breijo M."/>
            <person name="Boiani M."/>
            <person name="Ures X."/>
            <person name="Rocha S."/>
            <person name="Sequeira M."/>
            <person name="Ribeiro J.M."/>
        </authorList>
    </citation>
    <scope>NUCLEOTIDE SEQUENCE</scope>
</reference>
<keyword evidence="2" id="KW-0012">Acyltransferase</keyword>
<proteinExistence type="inferred from homology"/>
<dbReference type="SUPFAM" id="SSF55729">
    <property type="entry name" value="Acyl-CoA N-acyltransferases (Nat)"/>
    <property type="match status" value="1"/>
</dbReference>
<evidence type="ECO:0000259" key="14">
    <source>
        <dbReference type="PROSITE" id="PS51186"/>
    </source>
</evidence>
<sequence length="223" mass="25373">MVPNPSNFLEDDNIEIRVITQEDRKRVWDFLAVYFFPDEPLTNSSEPRDLLLVGEDFLLSNIDYGTCLMAVAKDTNELVGLTMTGPKGPEDADHMQVEADAEGNTKWGNILRFLVQIERESKVFERYAVPKVLNIMATCVDVKMRGRNLGSRLYNAAIDIAKGKGFEVVTADCTSFYSARIKDRLGWDLINVIYYKDFLDANNKQIFCPDPPHECCKTYAVRI</sequence>
<evidence type="ECO:0000256" key="6">
    <source>
        <dbReference type="ARBA" id="ARBA00050189"/>
    </source>
</evidence>
<evidence type="ECO:0000256" key="7">
    <source>
        <dbReference type="ARBA" id="ARBA00050849"/>
    </source>
</evidence>
<comment type="catalytic activity">
    <reaction evidence="7">
        <text>serotonin + octadecanoyl-CoA = N-octadecanoyl-serotonin + CoA + H(+)</text>
        <dbReference type="Rhea" id="RHEA:51400"/>
        <dbReference type="ChEBI" id="CHEBI:15378"/>
        <dbReference type="ChEBI" id="CHEBI:57287"/>
        <dbReference type="ChEBI" id="CHEBI:57394"/>
        <dbReference type="ChEBI" id="CHEBI:134065"/>
        <dbReference type="ChEBI" id="CHEBI:350546"/>
    </reaction>
    <physiologicalReaction direction="left-to-right" evidence="7">
        <dbReference type="Rhea" id="RHEA:51401"/>
    </physiologicalReaction>
</comment>
<evidence type="ECO:0000256" key="8">
    <source>
        <dbReference type="ARBA" id="ARBA00051284"/>
    </source>
</evidence>
<dbReference type="Gene3D" id="3.40.630.30">
    <property type="match status" value="1"/>
</dbReference>
<dbReference type="FunFam" id="3.40.630.30:FF:000046">
    <property type="entry name" value="Dopamine N-acetyltransferase"/>
    <property type="match status" value="1"/>
</dbReference>
<comment type="similarity">
    <text evidence="4">Belongs to the acetyltransferase family. AANAT subfamily.</text>
</comment>
<comment type="catalytic activity">
    <reaction evidence="11">
        <text>serotonin + hexadecanoyl-CoA = N-hexadecanoyl-serotonin + CoA + H(+)</text>
        <dbReference type="Rhea" id="RHEA:51384"/>
        <dbReference type="ChEBI" id="CHEBI:15378"/>
        <dbReference type="ChEBI" id="CHEBI:57287"/>
        <dbReference type="ChEBI" id="CHEBI:57379"/>
        <dbReference type="ChEBI" id="CHEBI:134059"/>
        <dbReference type="ChEBI" id="CHEBI:350546"/>
    </reaction>
    <physiologicalReaction direction="left-to-right" evidence="11">
        <dbReference type="Rhea" id="RHEA:51385"/>
    </physiologicalReaction>
</comment>
<dbReference type="Pfam" id="PF00583">
    <property type="entry name" value="Acetyltransf_1"/>
    <property type="match status" value="1"/>
</dbReference>
<comment type="catalytic activity">
    <reaction evidence="9">
        <text>dopamine + acetyl-CoA = N-acetyldopamine + CoA + H(+)</text>
        <dbReference type="Rhea" id="RHEA:51388"/>
        <dbReference type="ChEBI" id="CHEBI:15378"/>
        <dbReference type="ChEBI" id="CHEBI:57287"/>
        <dbReference type="ChEBI" id="CHEBI:57288"/>
        <dbReference type="ChEBI" id="CHEBI:59905"/>
        <dbReference type="ChEBI" id="CHEBI:125678"/>
    </reaction>
    <physiologicalReaction direction="left-to-right" evidence="9">
        <dbReference type="Rhea" id="RHEA:51389"/>
    </physiologicalReaction>
</comment>
<evidence type="ECO:0000256" key="10">
    <source>
        <dbReference type="ARBA" id="ARBA00051823"/>
    </source>
</evidence>
<protein>
    <recommendedName>
        <fullName evidence="5">aralkylamine N-acetyltransferase</fullName>
        <ecNumber evidence="5">2.3.1.87</ecNumber>
    </recommendedName>
</protein>
<evidence type="ECO:0000313" key="15">
    <source>
        <dbReference type="EMBL" id="JAV17640.1"/>
    </source>
</evidence>
<evidence type="ECO:0000256" key="3">
    <source>
        <dbReference type="ARBA" id="ARBA00037926"/>
    </source>
</evidence>
<keyword evidence="1" id="KW-0808">Transferase</keyword>